<dbReference type="InterPro" id="IPR051329">
    <property type="entry name" value="NIR_SIR_4Fe-4S"/>
</dbReference>
<evidence type="ECO:0000256" key="6">
    <source>
        <dbReference type="ARBA" id="ARBA00023014"/>
    </source>
</evidence>
<evidence type="ECO:0000313" key="9">
    <source>
        <dbReference type="EMBL" id="AMK53485.1"/>
    </source>
</evidence>
<dbReference type="GeneID" id="78477215"/>
<reference evidence="9 10" key="1">
    <citation type="journal article" date="2016" name="Gut Pathog.">
        <title>Whole genome sequencing of "Faecalibaculum rodentium" ALO17, isolated from C57BL/6J laboratory mouse feces.</title>
        <authorList>
            <person name="Lim S."/>
            <person name="Chang D.H."/>
            <person name="Ahn S."/>
            <person name="Kim B.C."/>
        </authorList>
    </citation>
    <scope>NUCLEOTIDE SEQUENCE [LARGE SCALE GENOMIC DNA]</scope>
    <source>
        <strain evidence="9 10">Alo17</strain>
    </source>
</reference>
<dbReference type="RefSeq" id="WP_067554661.1">
    <property type="nucleotide sequence ID" value="NZ_CAMUMN010000055.1"/>
</dbReference>
<dbReference type="PANTHER" id="PTHR32439:SF9">
    <property type="entry name" value="BLR3264 PROTEIN"/>
    <property type="match status" value="1"/>
</dbReference>
<dbReference type="STRING" id="1702221.AALO17_03510"/>
<keyword evidence="6" id="KW-0411">Iron-sulfur</keyword>
<dbReference type="EMBL" id="CP011391">
    <property type="protein sequence ID" value="AMK53485.1"/>
    <property type="molecule type" value="Genomic_DNA"/>
</dbReference>
<dbReference type="KEGG" id="fro:AALO17_03510"/>
<keyword evidence="5" id="KW-0408">Iron</keyword>
<dbReference type="InterPro" id="IPR036136">
    <property type="entry name" value="Nit/Sulf_reduc_fer-like_dom_sf"/>
</dbReference>
<evidence type="ECO:0000256" key="3">
    <source>
        <dbReference type="ARBA" id="ARBA00022723"/>
    </source>
</evidence>
<dbReference type="Pfam" id="PF03460">
    <property type="entry name" value="NIR_SIR_ferr"/>
    <property type="match status" value="1"/>
</dbReference>
<gene>
    <name evidence="9" type="ORF">AALO17_03510</name>
</gene>
<keyword evidence="3" id="KW-0479">Metal-binding</keyword>
<feature type="domain" description="Nitrite/sulphite reductase 4Fe-4S" evidence="7">
    <location>
        <begin position="123"/>
        <end position="269"/>
    </location>
</feature>
<feature type="domain" description="Nitrite/Sulfite reductase ferredoxin-like" evidence="8">
    <location>
        <begin position="47"/>
        <end position="109"/>
    </location>
</feature>
<name>A0A140DS58_9FIRM</name>
<dbReference type="InterPro" id="IPR005117">
    <property type="entry name" value="NiRdtase/SiRdtase_haem-b_fer"/>
</dbReference>
<evidence type="ECO:0000256" key="1">
    <source>
        <dbReference type="ARBA" id="ARBA00022485"/>
    </source>
</evidence>
<keyword evidence="10" id="KW-1185">Reference proteome</keyword>
<organism evidence="9 10">
    <name type="scientific">Faecalibaculum rodentium</name>
    <dbReference type="NCBI Taxonomy" id="1702221"/>
    <lineage>
        <taxon>Bacteria</taxon>
        <taxon>Bacillati</taxon>
        <taxon>Bacillota</taxon>
        <taxon>Erysipelotrichia</taxon>
        <taxon>Erysipelotrichales</taxon>
        <taxon>Erysipelotrichaceae</taxon>
        <taxon>Faecalibaculum</taxon>
    </lineage>
</organism>
<dbReference type="PANTHER" id="PTHR32439">
    <property type="entry name" value="FERREDOXIN--NITRITE REDUCTASE, CHLOROPLASTIC"/>
    <property type="match status" value="1"/>
</dbReference>
<evidence type="ECO:0000259" key="8">
    <source>
        <dbReference type="Pfam" id="PF03460"/>
    </source>
</evidence>
<dbReference type="PATRIC" id="fig|1702221.3.peg.339"/>
<accession>A0A140DS58</accession>
<dbReference type="InterPro" id="IPR006067">
    <property type="entry name" value="NO2/SO3_Rdtase_4Fe4S_dom"/>
</dbReference>
<evidence type="ECO:0000256" key="4">
    <source>
        <dbReference type="ARBA" id="ARBA00023002"/>
    </source>
</evidence>
<proteinExistence type="predicted"/>
<dbReference type="SUPFAM" id="SSF56014">
    <property type="entry name" value="Nitrite and sulphite reductase 4Fe-4S domain-like"/>
    <property type="match status" value="2"/>
</dbReference>
<dbReference type="Gene3D" id="3.30.413.10">
    <property type="entry name" value="Sulfite Reductase Hemoprotein, domain 1"/>
    <property type="match status" value="2"/>
</dbReference>
<evidence type="ECO:0008006" key="11">
    <source>
        <dbReference type="Google" id="ProtNLM"/>
    </source>
</evidence>
<evidence type="ECO:0000313" key="10">
    <source>
        <dbReference type="Proteomes" id="UP000069771"/>
    </source>
</evidence>
<dbReference type="OrthoDB" id="9803707at2"/>
<dbReference type="GO" id="GO:0046872">
    <property type="term" value="F:metal ion binding"/>
    <property type="evidence" value="ECO:0007669"/>
    <property type="project" value="UniProtKB-KW"/>
</dbReference>
<dbReference type="SUPFAM" id="SSF55124">
    <property type="entry name" value="Nitrite/Sulfite reductase N-terminal domain-like"/>
    <property type="match status" value="2"/>
</dbReference>
<dbReference type="InterPro" id="IPR045854">
    <property type="entry name" value="NO2/SO3_Rdtase_4Fe4S_sf"/>
</dbReference>
<dbReference type="Gene3D" id="3.90.480.10">
    <property type="entry name" value="Sulfite Reductase Hemoprotein,Domain 2"/>
    <property type="match status" value="1"/>
</dbReference>
<keyword evidence="2" id="KW-0349">Heme</keyword>
<dbReference type="GO" id="GO:0020037">
    <property type="term" value="F:heme binding"/>
    <property type="evidence" value="ECO:0007669"/>
    <property type="project" value="InterPro"/>
</dbReference>
<evidence type="ECO:0000259" key="7">
    <source>
        <dbReference type="Pfam" id="PF01077"/>
    </source>
</evidence>
<dbReference type="AlphaFoldDB" id="A0A140DS58"/>
<evidence type="ECO:0000256" key="2">
    <source>
        <dbReference type="ARBA" id="ARBA00022617"/>
    </source>
</evidence>
<dbReference type="GO" id="GO:0051539">
    <property type="term" value="F:4 iron, 4 sulfur cluster binding"/>
    <property type="evidence" value="ECO:0007669"/>
    <property type="project" value="UniProtKB-KW"/>
</dbReference>
<evidence type="ECO:0000256" key="5">
    <source>
        <dbReference type="ARBA" id="ARBA00023004"/>
    </source>
</evidence>
<dbReference type="Pfam" id="PF01077">
    <property type="entry name" value="NIR_SIR"/>
    <property type="match status" value="1"/>
</dbReference>
<keyword evidence="4" id="KW-0560">Oxidoreductase</keyword>
<protein>
    <recommendedName>
        <fullName evidence="11">Ferredoxin--nitrite reductase</fullName>
    </recommendedName>
</protein>
<keyword evidence="1" id="KW-0004">4Fe-4S</keyword>
<sequence>MDDKFAPLNPAVFRDTIPLFREKTEAFHAGELSKKDYKGFSGKYGSYAQRDGQHHMLRLRTTAGRLTKDKLNFLIRTLDEQKVPLVHFTTCQAVQLHDLVPEQVYSIMDNALDADIVCYGGGGDYPRNVMCSPLAGVDPREAFDVLPWAEATAQFLMHFIDGPKMPRKLKVAFSGSNANEPHATFRDLGFVAREDGTFDVYAAGGLGNVPRLGVKVAEHVNPRDIPYYVVAMINTFRKYGNYENRSKARTRFMVQTLGSEEAFAKAFAEELAAIQDQDLRFPDVADDASHKTGDGSVPRQSWQVFPQKQEGLYAVQWHAVGGKPDLDVLHKVNDAIQEIPAAELRLAPDQGAWIINLTGSEADRIMDIIADDAAQNAFDASEACIGASICQVGLRDSQQMLRDIREAVKDAGVDPWLPQLHISGCPSSCASHQAGVIGLRGGIKMVDKKPVPAFLLYVNGSDLLDNERLGTELGAVAISDIPTFFVMLGQTVKDTGLTWDQWVSPEKLTEFAADWVK</sequence>
<dbReference type="GO" id="GO:0016491">
    <property type="term" value="F:oxidoreductase activity"/>
    <property type="evidence" value="ECO:0007669"/>
    <property type="project" value="UniProtKB-KW"/>
</dbReference>
<dbReference type="Proteomes" id="UP000069771">
    <property type="component" value="Chromosome"/>
</dbReference>